<dbReference type="PANTHER" id="PTHR42085">
    <property type="entry name" value="F-BOX DOMAIN-CONTAINING PROTEIN"/>
    <property type="match status" value="1"/>
</dbReference>
<protein>
    <recommendedName>
        <fullName evidence="1">F-box domain-containing protein</fullName>
    </recommendedName>
</protein>
<dbReference type="PANTHER" id="PTHR42085:SF1">
    <property type="entry name" value="F-BOX DOMAIN-CONTAINING PROTEIN"/>
    <property type="match status" value="1"/>
</dbReference>
<evidence type="ECO:0000313" key="3">
    <source>
        <dbReference type="Proteomes" id="UP000800035"/>
    </source>
</evidence>
<feature type="domain" description="F-box" evidence="1">
    <location>
        <begin position="1"/>
        <end position="84"/>
    </location>
</feature>
<dbReference type="Pfam" id="PF13013">
    <property type="entry name" value="F-box-like_2"/>
    <property type="match status" value="1"/>
</dbReference>
<evidence type="ECO:0000313" key="2">
    <source>
        <dbReference type="EMBL" id="KAF1960564.1"/>
    </source>
</evidence>
<dbReference type="InterPro" id="IPR001810">
    <property type="entry name" value="F-box_dom"/>
</dbReference>
<dbReference type="InterPro" id="IPR038883">
    <property type="entry name" value="AN11006-like"/>
</dbReference>
<keyword evidence="3" id="KW-1185">Reference proteome</keyword>
<feature type="non-terminal residue" evidence="2">
    <location>
        <position position="1"/>
    </location>
</feature>
<sequence>FRFLDLPGELRNRIYEYAAASTYRYFPTATFHNEQKRKRRRNAPTSLPDNIAFMGLTQASVQLRSEFRNLWLNQVRVPLCALDSFLTLFMTTIPKRKTGFDKNGSLRIWLRRTELNDRNIIRLLKHRVRFPDFDIRFEYPPDLPTARVDGLRALLDNSHPRWIGWVKRNIISSVRLRLASIVIVVKERHAPAWMKKTSGMVIPLAYLPTLGLENASPWRITFGVDYS</sequence>
<reference evidence="2" key="1">
    <citation type="journal article" date="2020" name="Stud. Mycol.">
        <title>101 Dothideomycetes genomes: a test case for predicting lifestyles and emergence of pathogens.</title>
        <authorList>
            <person name="Haridas S."/>
            <person name="Albert R."/>
            <person name="Binder M."/>
            <person name="Bloem J."/>
            <person name="Labutti K."/>
            <person name="Salamov A."/>
            <person name="Andreopoulos B."/>
            <person name="Baker S."/>
            <person name="Barry K."/>
            <person name="Bills G."/>
            <person name="Bluhm B."/>
            <person name="Cannon C."/>
            <person name="Castanera R."/>
            <person name="Culley D."/>
            <person name="Daum C."/>
            <person name="Ezra D."/>
            <person name="Gonzalez J."/>
            <person name="Henrissat B."/>
            <person name="Kuo A."/>
            <person name="Liang C."/>
            <person name="Lipzen A."/>
            <person name="Lutzoni F."/>
            <person name="Magnuson J."/>
            <person name="Mondo S."/>
            <person name="Nolan M."/>
            <person name="Ohm R."/>
            <person name="Pangilinan J."/>
            <person name="Park H.-J."/>
            <person name="Ramirez L."/>
            <person name="Alfaro M."/>
            <person name="Sun H."/>
            <person name="Tritt A."/>
            <person name="Yoshinaga Y."/>
            <person name="Zwiers L.-H."/>
            <person name="Turgeon B."/>
            <person name="Goodwin S."/>
            <person name="Spatafora J."/>
            <person name="Crous P."/>
            <person name="Grigoriev I."/>
        </authorList>
    </citation>
    <scope>NUCLEOTIDE SEQUENCE</scope>
    <source>
        <strain evidence="2">CBS 675.92</strain>
    </source>
</reference>
<dbReference type="AlphaFoldDB" id="A0A6A5U791"/>
<organism evidence="2 3">
    <name type="scientific">Byssothecium circinans</name>
    <dbReference type="NCBI Taxonomy" id="147558"/>
    <lineage>
        <taxon>Eukaryota</taxon>
        <taxon>Fungi</taxon>
        <taxon>Dikarya</taxon>
        <taxon>Ascomycota</taxon>
        <taxon>Pezizomycotina</taxon>
        <taxon>Dothideomycetes</taxon>
        <taxon>Pleosporomycetidae</taxon>
        <taxon>Pleosporales</taxon>
        <taxon>Massarineae</taxon>
        <taxon>Massarinaceae</taxon>
        <taxon>Byssothecium</taxon>
    </lineage>
</organism>
<proteinExistence type="predicted"/>
<gene>
    <name evidence="2" type="ORF">CC80DRAFT_404029</name>
</gene>
<dbReference type="Proteomes" id="UP000800035">
    <property type="component" value="Unassembled WGS sequence"/>
</dbReference>
<evidence type="ECO:0000259" key="1">
    <source>
        <dbReference type="Pfam" id="PF13013"/>
    </source>
</evidence>
<accession>A0A6A5U791</accession>
<dbReference type="OrthoDB" id="3801343at2759"/>
<dbReference type="EMBL" id="ML976982">
    <property type="protein sequence ID" value="KAF1960564.1"/>
    <property type="molecule type" value="Genomic_DNA"/>
</dbReference>
<name>A0A6A5U791_9PLEO</name>